<reference evidence="15 16" key="1">
    <citation type="submission" date="2017-05" db="EMBL/GenBank/DDBJ databases">
        <title>Vagococcus spp. assemblies.</title>
        <authorList>
            <person name="Gulvik C.A."/>
        </authorList>
    </citation>
    <scope>NUCLEOTIDE SEQUENCE [LARGE SCALE GENOMIC DNA]</scope>
    <source>
        <strain evidence="15 16">NCFB 2497</strain>
    </source>
</reference>
<evidence type="ECO:0000313" key="16">
    <source>
        <dbReference type="Proteomes" id="UP000288197"/>
    </source>
</evidence>
<evidence type="ECO:0000256" key="9">
    <source>
        <dbReference type="ARBA" id="ARBA00022777"/>
    </source>
</evidence>
<proteinExistence type="predicted"/>
<dbReference type="CDD" id="cd00082">
    <property type="entry name" value="HisKA"/>
    <property type="match status" value="1"/>
</dbReference>
<keyword evidence="6" id="KW-0808">Transferase</keyword>
<dbReference type="SUPFAM" id="SSF55874">
    <property type="entry name" value="ATPase domain of HSP90 chaperone/DNA topoisomerase II/histidine kinase"/>
    <property type="match status" value="1"/>
</dbReference>
<dbReference type="Pfam" id="PF02518">
    <property type="entry name" value="HATPase_c"/>
    <property type="match status" value="1"/>
</dbReference>
<dbReference type="EMBL" id="NGJX01000002">
    <property type="protein sequence ID" value="RSU04262.1"/>
    <property type="molecule type" value="Genomic_DNA"/>
</dbReference>
<evidence type="ECO:0000256" key="8">
    <source>
        <dbReference type="ARBA" id="ARBA00022741"/>
    </source>
</evidence>
<evidence type="ECO:0000256" key="2">
    <source>
        <dbReference type="ARBA" id="ARBA00004651"/>
    </source>
</evidence>
<evidence type="ECO:0000256" key="12">
    <source>
        <dbReference type="ARBA" id="ARBA00023012"/>
    </source>
</evidence>
<keyword evidence="11 14" id="KW-1133">Transmembrane helix</keyword>
<keyword evidence="10" id="KW-0067">ATP-binding</keyword>
<dbReference type="Gene3D" id="6.10.340.10">
    <property type="match status" value="1"/>
</dbReference>
<dbReference type="OrthoDB" id="9762826at2"/>
<dbReference type="Gene3D" id="1.10.287.130">
    <property type="match status" value="1"/>
</dbReference>
<dbReference type="InterPro" id="IPR005467">
    <property type="entry name" value="His_kinase_dom"/>
</dbReference>
<dbReference type="InterPro" id="IPR050398">
    <property type="entry name" value="HssS/ArlS-like"/>
</dbReference>
<dbReference type="InterPro" id="IPR003661">
    <property type="entry name" value="HisK_dim/P_dom"/>
</dbReference>
<organism evidence="15 16">
    <name type="scientific">Vagococcus fluvialis</name>
    <dbReference type="NCBI Taxonomy" id="2738"/>
    <lineage>
        <taxon>Bacteria</taxon>
        <taxon>Bacillati</taxon>
        <taxon>Bacillota</taxon>
        <taxon>Bacilli</taxon>
        <taxon>Lactobacillales</taxon>
        <taxon>Enterococcaceae</taxon>
        <taxon>Vagococcus</taxon>
    </lineage>
</organism>
<comment type="caution">
    <text evidence="15">The sequence shown here is derived from an EMBL/GenBank/DDBJ whole genome shotgun (WGS) entry which is preliminary data.</text>
</comment>
<keyword evidence="13 14" id="KW-0472">Membrane</keyword>
<keyword evidence="5" id="KW-0597">Phosphoprotein</keyword>
<dbReference type="Pfam" id="PF00512">
    <property type="entry name" value="HisKA"/>
    <property type="match status" value="1"/>
</dbReference>
<dbReference type="InterPro" id="IPR036890">
    <property type="entry name" value="HATPase_C_sf"/>
</dbReference>
<dbReference type="Proteomes" id="UP000288197">
    <property type="component" value="Unassembled WGS sequence"/>
</dbReference>
<dbReference type="SMART" id="SM00387">
    <property type="entry name" value="HATPase_c"/>
    <property type="match status" value="1"/>
</dbReference>
<keyword evidence="16" id="KW-1185">Reference proteome</keyword>
<sequence length="474" mass="55045">MSQKLYIKIKKQIQSLPLYWKTWFITTLTLIATLIIFFLVYSTFATKFLENNQQKKFDKTVNQIVEEIEKNGINEEKLNQYSLEGYSIFISSNNELIYPNYSNALSTTATESSTLSNVIQIGPATSINSFENGNSSLSTSKRILYKNIWLSLDVYYPVVVNSKEIKSILIDTTPYFVLIGIIVSFGISWIYSRYFVAKINKLNLLVHEMSTSSVSKEYVSQPGDEIQELKNNVYFMYQELQQTMAQLNIEMNRVKKLEEDRQIFMRGATHELKTPIMAMMTTLSGMIENIEGYEDQVYHLSLCYNRLQSMSRLVNEMLEVSRLEETVFSGETDINKLTLDVLEVYEYMIQDKEIELVVSQGKEQKVKIPERALQKIISNLIGNSVKYSPPKKKISILSNNHVWQISNHVNHIEKMDLKSIADPFISYDVEEEEYAKSHGLGLYIVVSLLEQYQYPYHFDLDNETKEFVFQIKMK</sequence>
<accession>A0A369B5N7</accession>
<dbReference type="Gene3D" id="3.30.565.10">
    <property type="entry name" value="Histidine kinase-like ATPase, C-terminal domain"/>
    <property type="match status" value="1"/>
</dbReference>
<evidence type="ECO:0000256" key="6">
    <source>
        <dbReference type="ARBA" id="ARBA00022679"/>
    </source>
</evidence>
<keyword evidence="8" id="KW-0547">Nucleotide-binding</keyword>
<dbReference type="InterPro" id="IPR003594">
    <property type="entry name" value="HATPase_dom"/>
</dbReference>
<evidence type="ECO:0000256" key="1">
    <source>
        <dbReference type="ARBA" id="ARBA00000085"/>
    </source>
</evidence>
<protein>
    <recommendedName>
        <fullName evidence="3">histidine kinase</fullName>
        <ecNumber evidence="3">2.7.13.3</ecNumber>
    </recommendedName>
</protein>
<dbReference type="AlphaFoldDB" id="A0A369B5N7"/>
<dbReference type="PANTHER" id="PTHR45528:SF1">
    <property type="entry name" value="SENSOR HISTIDINE KINASE CPXA"/>
    <property type="match status" value="1"/>
</dbReference>
<dbReference type="SUPFAM" id="SSF47384">
    <property type="entry name" value="Homodimeric domain of signal transducing histidine kinase"/>
    <property type="match status" value="1"/>
</dbReference>
<evidence type="ECO:0000256" key="10">
    <source>
        <dbReference type="ARBA" id="ARBA00022840"/>
    </source>
</evidence>
<dbReference type="GO" id="GO:0000155">
    <property type="term" value="F:phosphorelay sensor kinase activity"/>
    <property type="evidence" value="ECO:0007669"/>
    <property type="project" value="InterPro"/>
</dbReference>
<dbReference type="PROSITE" id="PS50109">
    <property type="entry name" value="HIS_KIN"/>
    <property type="match status" value="1"/>
</dbReference>
<dbReference type="EC" id="2.7.13.3" evidence="3"/>
<comment type="subcellular location">
    <subcellularLocation>
        <location evidence="2">Cell membrane</location>
        <topology evidence="2">Multi-pass membrane protein</topology>
    </subcellularLocation>
</comment>
<name>A0A369B5N7_9ENTE</name>
<evidence type="ECO:0000256" key="7">
    <source>
        <dbReference type="ARBA" id="ARBA00022692"/>
    </source>
</evidence>
<evidence type="ECO:0000256" key="4">
    <source>
        <dbReference type="ARBA" id="ARBA00022475"/>
    </source>
</evidence>
<keyword evidence="9" id="KW-0418">Kinase</keyword>
<evidence type="ECO:0000256" key="13">
    <source>
        <dbReference type="ARBA" id="ARBA00023136"/>
    </source>
</evidence>
<evidence type="ECO:0000256" key="11">
    <source>
        <dbReference type="ARBA" id="ARBA00022989"/>
    </source>
</evidence>
<dbReference type="GeneID" id="63145184"/>
<evidence type="ECO:0000256" key="14">
    <source>
        <dbReference type="SAM" id="Phobius"/>
    </source>
</evidence>
<feature type="transmembrane region" description="Helical" evidence="14">
    <location>
        <begin position="20"/>
        <end position="41"/>
    </location>
</feature>
<dbReference type="RefSeq" id="WP_114288517.1">
    <property type="nucleotide sequence ID" value="NZ_CP081461.1"/>
</dbReference>
<keyword evidence="12" id="KW-0902">Two-component regulatory system</keyword>
<dbReference type="GO" id="GO:0005886">
    <property type="term" value="C:plasma membrane"/>
    <property type="evidence" value="ECO:0007669"/>
    <property type="project" value="UniProtKB-SubCell"/>
</dbReference>
<evidence type="ECO:0000313" key="15">
    <source>
        <dbReference type="EMBL" id="RSU04262.1"/>
    </source>
</evidence>
<feature type="transmembrane region" description="Helical" evidence="14">
    <location>
        <begin position="175"/>
        <end position="196"/>
    </location>
</feature>
<evidence type="ECO:0000256" key="5">
    <source>
        <dbReference type="ARBA" id="ARBA00022553"/>
    </source>
</evidence>
<dbReference type="GO" id="GO:0005524">
    <property type="term" value="F:ATP binding"/>
    <property type="evidence" value="ECO:0007669"/>
    <property type="project" value="UniProtKB-KW"/>
</dbReference>
<comment type="catalytic activity">
    <reaction evidence="1">
        <text>ATP + protein L-histidine = ADP + protein N-phospho-L-histidine.</text>
        <dbReference type="EC" id="2.7.13.3"/>
    </reaction>
</comment>
<dbReference type="SMART" id="SM00388">
    <property type="entry name" value="HisKA"/>
    <property type="match status" value="1"/>
</dbReference>
<evidence type="ECO:0000256" key="3">
    <source>
        <dbReference type="ARBA" id="ARBA00012438"/>
    </source>
</evidence>
<dbReference type="PANTHER" id="PTHR45528">
    <property type="entry name" value="SENSOR HISTIDINE KINASE CPXA"/>
    <property type="match status" value="1"/>
</dbReference>
<dbReference type="InterPro" id="IPR036097">
    <property type="entry name" value="HisK_dim/P_sf"/>
</dbReference>
<keyword evidence="7 14" id="KW-0812">Transmembrane</keyword>
<keyword evidence="4" id="KW-1003">Cell membrane</keyword>
<gene>
    <name evidence="15" type="ORF">CBF32_02485</name>
</gene>